<sequence length="98" mass="11080">MIKNIKGLNLVVDLNQSNIQKQVTNKQSEKNLDPQYNVISPKKVVVVESDKQMQQVSEDTIGFTPVIQKGDRIKKGNKKQKEENSNVITTKEAKKNTV</sequence>
<dbReference type="EMBL" id="JBANQN010000006">
    <property type="protein sequence ID" value="KAK6786566.1"/>
    <property type="molecule type" value="Genomic_DNA"/>
</dbReference>
<comment type="caution">
    <text evidence="2">The sequence shown here is derived from an EMBL/GenBank/DDBJ whole genome shotgun (WGS) entry which is preliminary data.</text>
</comment>
<dbReference type="AlphaFoldDB" id="A0AAN8YCJ1"/>
<gene>
    <name evidence="2" type="ORF">RDI58_015091</name>
</gene>
<feature type="compositionally biased region" description="Basic and acidic residues" evidence="1">
    <location>
        <begin position="73"/>
        <end position="84"/>
    </location>
</feature>
<accession>A0AAN8YCJ1</accession>
<organism evidence="2 3">
    <name type="scientific">Solanum bulbocastanum</name>
    <name type="common">Wild potato</name>
    <dbReference type="NCBI Taxonomy" id="147425"/>
    <lineage>
        <taxon>Eukaryota</taxon>
        <taxon>Viridiplantae</taxon>
        <taxon>Streptophyta</taxon>
        <taxon>Embryophyta</taxon>
        <taxon>Tracheophyta</taxon>
        <taxon>Spermatophyta</taxon>
        <taxon>Magnoliopsida</taxon>
        <taxon>eudicotyledons</taxon>
        <taxon>Gunneridae</taxon>
        <taxon>Pentapetalae</taxon>
        <taxon>asterids</taxon>
        <taxon>lamiids</taxon>
        <taxon>Solanales</taxon>
        <taxon>Solanaceae</taxon>
        <taxon>Solanoideae</taxon>
        <taxon>Solaneae</taxon>
        <taxon>Solanum</taxon>
    </lineage>
</organism>
<evidence type="ECO:0000313" key="2">
    <source>
        <dbReference type="EMBL" id="KAK6786566.1"/>
    </source>
</evidence>
<keyword evidence="3" id="KW-1185">Reference proteome</keyword>
<proteinExistence type="predicted"/>
<protein>
    <submittedName>
        <fullName evidence="2">Uncharacterized protein</fullName>
    </submittedName>
</protein>
<reference evidence="2 3" key="1">
    <citation type="submission" date="2024-02" db="EMBL/GenBank/DDBJ databases">
        <title>de novo genome assembly of Solanum bulbocastanum strain 11H21.</title>
        <authorList>
            <person name="Hosaka A.J."/>
        </authorList>
    </citation>
    <scope>NUCLEOTIDE SEQUENCE [LARGE SCALE GENOMIC DNA]</scope>
    <source>
        <tissue evidence="2">Young leaves</tissue>
    </source>
</reference>
<evidence type="ECO:0000313" key="3">
    <source>
        <dbReference type="Proteomes" id="UP001371456"/>
    </source>
</evidence>
<name>A0AAN8YCJ1_SOLBU</name>
<feature type="region of interest" description="Disordered" evidence="1">
    <location>
        <begin position="73"/>
        <end position="98"/>
    </location>
</feature>
<evidence type="ECO:0000256" key="1">
    <source>
        <dbReference type="SAM" id="MobiDB-lite"/>
    </source>
</evidence>
<dbReference type="Proteomes" id="UP001371456">
    <property type="component" value="Unassembled WGS sequence"/>
</dbReference>